<name>A0A2I0K4T4_PUNGR</name>
<dbReference type="Proteomes" id="UP000233551">
    <property type="component" value="Unassembled WGS sequence"/>
</dbReference>
<comment type="caution">
    <text evidence="1">The sequence shown here is derived from an EMBL/GenBank/DDBJ whole genome shotgun (WGS) entry which is preliminary data.</text>
</comment>
<dbReference type="PANTHER" id="PTHR46890">
    <property type="entry name" value="NON-LTR RETROLELEMENT REVERSE TRANSCRIPTASE-LIKE PROTEIN-RELATED"/>
    <property type="match status" value="1"/>
</dbReference>
<reference evidence="1 2" key="1">
    <citation type="submission" date="2017-11" db="EMBL/GenBank/DDBJ databases">
        <title>De-novo sequencing of pomegranate (Punica granatum L.) genome.</title>
        <authorList>
            <person name="Akparov Z."/>
            <person name="Amiraslanov A."/>
            <person name="Hajiyeva S."/>
            <person name="Abbasov M."/>
            <person name="Kaur K."/>
            <person name="Hamwieh A."/>
            <person name="Solovyev V."/>
            <person name="Salamov A."/>
            <person name="Braich B."/>
            <person name="Kosarev P."/>
            <person name="Mahmoud A."/>
            <person name="Hajiyev E."/>
            <person name="Babayeva S."/>
            <person name="Izzatullayeva V."/>
            <person name="Mammadov A."/>
            <person name="Mammadov A."/>
            <person name="Sharifova S."/>
            <person name="Ojaghi J."/>
            <person name="Eynullazada K."/>
            <person name="Bayramov B."/>
            <person name="Abdulazimova A."/>
            <person name="Shahmuradov I."/>
        </authorList>
    </citation>
    <scope>NUCLEOTIDE SEQUENCE [LARGE SCALE GENOMIC DNA]</scope>
    <source>
        <strain evidence="2">cv. AG2017</strain>
        <tissue evidence="1">Leaf</tissue>
    </source>
</reference>
<proteinExistence type="predicted"/>
<evidence type="ECO:0000313" key="1">
    <source>
        <dbReference type="EMBL" id="PKI63545.1"/>
    </source>
</evidence>
<protein>
    <recommendedName>
        <fullName evidence="3">Reverse transcriptase domain-containing protein</fullName>
    </recommendedName>
</protein>
<dbReference type="STRING" id="22663.A0A2I0K4T4"/>
<dbReference type="EMBL" id="PGOL01000887">
    <property type="protein sequence ID" value="PKI63545.1"/>
    <property type="molecule type" value="Genomic_DNA"/>
</dbReference>
<gene>
    <name evidence="1" type="ORF">CRG98_016063</name>
</gene>
<keyword evidence="2" id="KW-1185">Reference proteome</keyword>
<dbReference type="InterPro" id="IPR052343">
    <property type="entry name" value="Retrotransposon-Effector_Assoc"/>
</dbReference>
<accession>A0A2I0K4T4</accession>
<organism evidence="1 2">
    <name type="scientific">Punica granatum</name>
    <name type="common">Pomegranate</name>
    <dbReference type="NCBI Taxonomy" id="22663"/>
    <lineage>
        <taxon>Eukaryota</taxon>
        <taxon>Viridiplantae</taxon>
        <taxon>Streptophyta</taxon>
        <taxon>Embryophyta</taxon>
        <taxon>Tracheophyta</taxon>
        <taxon>Spermatophyta</taxon>
        <taxon>Magnoliopsida</taxon>
        <taxon>eudicotyledons</taxon>
        <taxon>Gunneridae</taxon>
        <taxon>Pentapetalae</taxon>
        <taxon>rosids</taxon>
        <taxon>malvids</taxon>
        <taxon>Myrtales</taxon>
        <taxon>Lythraceae</taxon>
        <taxon>Punica</taxon>
    </lineage>
</organism>
<dbReference type="PANTHER" id="PTHR46890:SF48">
    <property type="entry name" value="RNA-DIRECTED DNA POLYMERASE"/>
    <property type="match status" value="1"/>
</dbReference>
<evidence type="ECO:0008006" key="3">
    <source>
        <dbReference type="Google" id="ProtNLM"/>
    </source>
</evidence>
<sequence>MESSRRAALQGPFWRRPLNHDMAESLIGQCTMEEIRRATFSLPRHKSPGPDGLHLRFYQHCWDVVGPSVITLVQGFFNIATLPDGVNHTILALIPKGPGPETIGQYQPISLCNSIYKDNLKDHGGTSPFLERPHHTIPMQLHPE</sequence>
<evidence type="ECO:0000313" key="2">
    <source>
        <dbReference type="Proteomes" id="UP000233551"/>
    </source>
</evidence>
<dbReference type="AlphaFoldDB" id="A0A2I0K4T4"/>